<gene>
    <name evidence="4" type="primary">106664663</name>
</gene>
<dbReference type="Pfam" id="PF05254">
    <property type="entry name" value="UPF0203"/>
    <property type="match status" value="1"/>
</dbReference>
<evidence type="ECO:0000256" key="2">
    <source>
        <dbReference type="ARBA" id="ARBA00023157"/>
    </source>
</evidence>
<dbReference type="AlphaFoldDB" id="A0A8I6RPZ3"/>
<dbReference type="EnsemblMetazoa" id="XM_014390594.2">
    <property type="protein sequence ID" value="XP_014246080.1"/>
    <property type="gene ID" value="LOC106664663"/>
</dbReference>
<dbReference type="KEGG" id="clec:106664663"/>
<accession>A0A8I6RPZ3</accession>
<name>A0A8I6RPZ3_CIMLE</name>
<dbReference type="EnsemblMetazoa" id="XM_014390592.2">
    <property type="protein sequence ID" value="XP_014246078.1"/>
    <property type="gene ID" value="LOC106664663"/>
</dbReference>
<dbReference type="OMA" id="ECINVCI"/>
<dbReference type="GO" id="GO:0045332">
    <property type="term" value="P:phospholipid translocation"/>
    <property type="evidence" value="ECO:0007669"/>
    <property type="project" value="TreeGrafter"/>
</dbReference>
<keyword evidence="2" id="KW-1015">Disulfide bond</keyword>
<organism evidence="4 5">
    <name type="scientific">Cimex lectularius</name>
    <name type="common">Bed bug</name>
    <name type="synonym">Acanthia lectularia</name>
    <dbReference type="NCBI Taxonomy" id="79782"/>
    <lineage>
        <taxon>Eukaryota</taxon>
        <taxon>Metazoa</taxon>
        <taxon>Ecdysozoa</taxon>
        <taxon>Arthropoda</taxon>
        <taxon>Hexapoda</taxon>
        <taxon>Insecta</taxon>
        <taxon>Pterygota</taxon>
        <taxon>Neoptera</taxon>
        <taxon>Paraneoptera</taxon>
        <taxon>Hemiptera</taxon>
        <taxon>Heteroptera</taxon>
        <taxon>Panheteroptera</taxon>
        <taxon>Cimicomorpha</taxon>
        <taxon>Cimicidae</taxon>
        <taxon>Cimex</taxon>
    </lineage>
</organism>
<dbReference type="GO" id="GO:0005634">
    <property type="term" value="C:nucleus"/>
    <property type="evidence" value="ECO:0007669"/>
    <property type="project" value="TreeGrafter"/>
</dbReference>
<dbReference type="GO" id="GO:1990050">
    <property type="term" value="F:phosphatidic acid transfer activity"/>
    <property type="evidence" value="ECO:0007669"/>
    <property type="project" value="TreeGrafter"/>
</dbReference>
<dbReference type="Proteomes" id="UP000494040">
    <property type="component" value="Unassembled WGS sequence"/>
</dbReference>
<dbReference type="PANTHER" id="PTHR46403:SF1">
    <property type="entry name" value="TP53-REGULATED INHIBITOR OF APOPTOSIS 1"/>
    <property type="match status" value="1"/>
</dbReference>
<evidence type="ECO:0000256" key="3">
    <source>
        <dbReference type="ARBA" id="ARBA00023706"/>
    </source>
</evidence>
<proteinExistence type="inferred from homology"/>
<dbReference type="GO" id="GO:0005758">
    <property type="term" value="C:mitochondrial intermembrane space"/>
    <property type="evidence" value="ECO:0007669"/>
    <property type="project" value="TreeGrafter"/>
</dbReference>
<evidence type="ECO:0000313" key="4">
    <source>
        <dbReference type="EnsemblMetazoa" id="XP_014246078.1"/>
    </source>
</evidence>
<sequence length="76" mass="8901">MEACRTLKEQYDACFNVWFSQKFLKGDYNDSMCAGLLKVYKECVEKTMKENHIELKDTDIQLLGTHKENKKPPPKT</sequence>
<evidence type="ECO:0000313" key="5">
    <source>
        <dbReference type="Proteomes" id="UP000494040"/>
    </source>
</evidence>
<comment type="similarity">
    <text evidence="1">Belongs to the TRIAP1/MDM35 family.</text>
</comment>
<dbReference type="GO" id="GO:0005829">
    <property type="term" value="C:cytosol"/>
    <property type="evidence" value="ECO:0007669"/>
    <property type="project" value="TreeGrafter"/>
</dbReference>
<keyword evidence="5" id="KW-1185">Reference proteome</keyword>
<comment type="catalytic activity">
    <reaction evidence="3">
        <text>a 1,2-diacyl-sn-glycero-3-phosphate(in) = a 1,2-diacyl-sn-glycero-3-phosphate(out)</text>
        <dbReference type="Rhea" id="RHEA:36435"/>
        <dbReference type="ChEBI" id="CHEBI:58608"/>
    </reaction>
</comment>
<dbReference type="InterPro" id="IPR007918">
    <property type="entry name" value="MDM35_apoptosis"/>
</dbReference>
<protein>
    <submittedName>
        <fullName evidence="4">Uncharacterized protein</fullName>
    </submittedName>
</protein>
<dbReference type="PANTHER" id="PTHR46403">
    <property type="entry name" value="TP53-REGULATED INHIBITOR OF APOPTOSIS 1"/>
    <property type="match status" value="1"/>
</dbReference>
<dbReference type="OrthoDB" id="19091at2759"/>
<evidence type="ECO:0000256" key="1">
    <source>
        <dbReference type="ARBA" id="ARBA00006196"/>
    </source>
</evidence>
<dbReference type="EnsemblMetazoa" id="XM_014390593.2">
    <property type="protein sequence ID" value="XP_014246079.1"/>
    <property type="gene ID" value="LOC106664663"/>
</dbReference>
<reference evidence="4" key="1">
    <citation type="submission" date="2022-01" db="UniProtKB">
        <authorList>
            <consortium name="EnsemblMetazoa"/>
        </authorList>
    </citation>
    <scope>IDENTIFICATION</scope>
</reference>